<dbReference type="CDD" id="cd13585">
    <property type="entry name" value="PBP2_TMBP_like"/>
    <property type="match status" value="1"/>
</dbReference>
<sequence>MTSSHLSRRTMLGGLGATAAAAAVPGCGSRKAEGPAGALSFWQFYAPRGASAAQNDWFDELVTQWNEGHETAISLQFVPNSQYVGGPKLQTAFSAEDGPDVFVVSPGDFLRYYNGGVLQDLSPYMTREAREDFSPDLIASRAVGEGIYALPMGGGPMAMYYSVPAFEKAGLSEGDLPGTWDELLDVADTLTTDEQFGLVVDTSPTYYQNFTFYPFLWMAGGGLPGLETPQGSFDSPGAVDALTLWQEMIGSGVAPRTLLGSSGSDVVSNLGSGYCAMQNAGMWGVSALAGGAPDLEYGVFRIPVPEGGTYVTATGGWAFAANARGRDPEAAARFCVWALGSMSEDSVDRVASWCVEAQSYLPYRRSAMQRATDQGFFDDGPMRTFRDEIFPGALGEPRMPSEMNKLISDAIQACQLTGKDPAEVAGETQDAMESLLAAYDGAPLA</sequence>
<dbReference type="InterPro" id="IPR006311">
    <property type="entry name" value="TAT_signal"/>
</dbReference>
<protein>
    <submittedName>
        <fullName evidence="1">Multiple sugar transport system substrate-binding protein</fullName>
    </submittedName>
</protein>
<evidence type="ECO:0000313" key="1">
    <source>
        <dbReference type="EMBL" id="MBP2381247.1"/>
    </source>
</evidence>
<reference evidence="1 2" key="1">
    <citation type="submission" date="2021-03" db="EMBL/GenBank/DDBJ databases">
        <title>Sequencing the genomes of 1000 actinobacteria strains.</title>
        <authorList>
            <person name="Klenk H.-P."/>
        </authorList>
    </citation>
    <scope>NUCLEOTIDE SEQUENCE [LARGE SCALE GENOMIC DNA]</scope>
    <source>
        <strain evidence="1 2">DSM 14566</strain>
    </source>
</reference>
<keyword evidence="1" id="KW-0813">Transport</keyword>
<dbReference type="PANTHER" id="PTHR43649:SF12">
    <property type="entry name" value="DIACETYLCHITOBIOSE BINDING PROTEIN DASA"/>
    <property type="match status" value="1"/>
</dbReference>
<dbReference type="Pfam" id="PF01547">
    <property type="entry name" value="SBP_bac_1"/>
    <property type="match status" value="1"/>
</dbReference>
<gene>
    <name evidence="1" type="ORF">JOF43_001204</name>
</gene>
<dbReference type="InterPro" id="IPR006059">
    <property type="entry name" value="SBP"/>
</dbReference>
<dbReference type="PROSITE" id="PS51318">
    <property type="entry name" value="TAT"/>
    <property type="match status" value="1"/>
</dbReference>
<keyword evidence="1" id="KW-0762">Sugar transport</keyword>
<dbReference type="EMBL" id="JAGIOD010000001">
    <property type="protein sequence ID" value="MBP2381247.1"/>
    <property type="molecule type" value="Genomic_DNA"/>
</dbReference>
<proteinExistence type="predicted"/>
<comment type="caution">
    <text evidence="1">The sequence shown here is derived from an EMBL/GenBank/DDBJ whole genome shotgun (WGS) entry which is preliminary data.</text>
</comment>
<dbReference type="PANTHER" id="PTHR43649">
    <property type="entry name" value="ARABINOSE-BINDING PROTEIN-RELATED"/>
    <property type="match status" value="1"/>
</dbReference>
<name>A0ABS4WYH0_9MICO</name>
<dbReference type="InterPro" id="IPR050490">
    <property type="entry name" value="Bact_solute-bd_prot1"/>
</dbReference>
<organism evidence="1 2">
    <name type="scientific">Brachybacterium sacelli</name>
    <dbReference type="NCBI Taxonomy" id="173364"/>
    <lineage>
        <taxon>Bacteria</taxon>
        <taxon>Bacillati</taxon>
        <taxon>Actinomycetota</taxon>
        <taxon>Actinomycetes</taxon>
        <taxon>Micrococcales</taxon>
        <taxon>Dermabacteraceae</taxon>
        <taxon>Brachybacterium</taxon>
    </lineage>
</organism>
<dbReference type="RefSeq" id="WP_209900252.1">
    <property type="nucleotide sequence ID" value="NZ_BAAAJW010000021.1"/>
</dbReference>
<keyword evidence="2" id="KW-1185">Reference proteome</keyword>
<dbReference type="SUPFAM" id="SSF53850">
    <property type="entry name" value="Periplasmic binding protein-like II"/>
    <property type="match status" value="1"/>
</dbReference>
<dbReference type="Gene3D" id="3.40.190.10">
    <property type="entry name" value="Periplasmic binding protein-like II"/>
    <property type="match status" value="1"/>
</dbReference>
<accession>A0ABS4WYH0</accession>
<evidence type="ECO:0000313" key="2">
    <source>
        <dbReference type="Proteomes" id="UP001519290"/>
    </source>
</evidence>
<dbReference type="Proteomes" id="UP001519290">
    <property type="component" value="Unassembled WGS sequence"/>
</dbReference>